<evidence type="ECO:0000313" key="1">
    <source>
        <dbReference type="EMBL" id="GEP58166.1"/>
    </source>
</evidence>
<protein>
    <submittedName>
        <fullName evidence="1">Uncharacterized protein</fullName>
    </submittedName>
</protein>
<comment type="caution">
    <text evidence="1">The sequence shown here is derived from an EMBL/GenBank/DDBJ whole genome shotgun (WGS) entry which is preliminary data.</text>
</comment>
<organism evidence="1 2">
    <name type="scientific">Reyranella soli</name>
    <dbReference type="NCBI Taxonomy" id="1230389"/>
    <lineage>
        <taxon>Bacteria</taxon>
        <taxon>Pseudomonadati</taxon>
        <taxon>Pseudomonadota</taxon>
        <taxon>Alphaproteobacteria</taxon>
        <taxon>Hyphomicrobiales</taxon>
        <taxon>Reyranellaceae</taxon>
        <taxon>Reyranella</taxon>
    </lineage>
</organism>
<evidence type="ECO:0000313" key="2">
    <source>
        <dbReference type="Proteomes" id="UP000321058"/>
    </source>
</evidence>
<dbReference type="AlphaFoldDB" id="A0A512NGT1"/>
<name>A0A512NGT1_9HYPH</name>
<reference evidence="1 2" key="1">
    <citation type="submission" date="2019-07" db="EMBL/GenBank/DDBJ databases">
        <title>Whole genome shotgun sequence of Reyranella soli NBRC 108950.</title>
        <authorList>
            <person name="Hosoyama A."/>
            <person name="Uohara A."/>
            <person name="Ohji S."/>
            <person name="Ichikawa N."/>
        </authorList>
    </citation>
    <scope>NUCLEOTIDE SEQUENCE [LARGE SCALE GENOMIC DNA]</scope>
    <source>
        <strain evidence="1 2">NBRC 108950</strain>
    </source>
</reference>
<keyword evidence="2" id="KW-1185">Reference proteome</keyword>
<dbReference type="EMBL" id="BKAJ01000095">
    <property type="protein sequence ID" value="GEP58166.1"/>
    <property type="molecule type" value="Genomic_DNA"/>
</dbReference>
<gene>
    <name evidence="1" type="ORF">RSO01_53320</name>
</gene>
<dbReference type="Proteomes" id="UP000321058">
    <property type="component" value="Unassembled WGS sequence"/>
</dbReference>
<sequence>MIPRADVMIPNLSERERRLLETLVHEVDRLLDRPFENGQEGSLIETSAMHAGESAILALEEYGVVNLCLPTLRFGEWTDAGQRLRKALPKESVGVRAQHNLPLLTELDDPEYTPATGLGIGNREALLLEALCAMTRQYYVVEHAITVLAEYGLVEPTGCSGQWTEAGRKFEGWCARCAREESARALSAISKP</sequence>
<proteinExistence type="predicted"/>
<accession>A0A512NGT1</accession>